<evidence type="ECO:0000313" key="2">
    <source>
        <dbReference type="Proteomes" id="UP000026915"/>
    </source>
</evidence>
<dbReference type="HOGENOM" id="CLU_1558020_0_0_1"/>
<sequence length="172" mass="19625">MSGTSQNGNILLKGLKRITLWAKVKWPYKYDKLNDVIMGSSMAKSGLVLKRDNQCPEWKSSSNGFLKFNIDEVVGKDIGRAGIGGVLRDKERVIRIRFSRVWVSDLEKPPWKLRKEIISLEKCKRLIGRWTAPKIPRKSNGKADELTKADGNKIDNFFMISNQGVKYAKKEL</sequence>
<reference evidence="1 2" key="1">
    <citation type="journal article" date="2013" name="Genome Biol.">
        <title>The genome sequence of the most widely cultivated cacao type and its use to identify candidate genes regulating pod color.</title>
        <authorList>
            <person name="Motamayor J.C."/>
            <person name="Mockaitis K."/>
            <person name="Schmutz J."/>
            <person name="Haiminen N."/>
            <person name="Iii D.L."/>
            <person name="Cornejo O."/>
            <person name="Findley S.D."/>
            <person name="Zheng P."/>
            <person name="Utro F."/>
            <person name="Royaert S."/>
            <person name="Saski C."/>
            <person name="Jenkins J."/>
            <person name="Podicheti R."/>
            <person name="Zhao M."/>
            <person name="Scheffler B.E."/>
            <person name="Stack J.C."/>
            <person name="Feltus F.A."/>
            <person name="Mustiga G.M."/>
            <person name="Amores F."/>
            <person name="Phillips W."/>
            <person name="Marelli J.P."/>
            <person name="May G.D."/>
            <person name="Shapiro H."/>
            <person name="Ma J."/>
            <person name="Bustamante C.D."/>
            <person name="Schnell R.J."/>
            <person name="Main D."/>
            <person name="Gilbert D."/>
            <person name="Parida L."/>
            <person name="Kuhn D.N."/>
        </authorList>
    </citation>
    <scope>NUCLEOTIDE SEQUENCE [LARGE SCALE GENOMIC DNA]</scope>
    <source>
        <strain evidence="2">cv. Matina 1-6</strain>
    </source>
</reference>
<proteinExistence type="predicted"/>
<keyword evidence="2" id="KW-1185">Reference proteome</keyword>
<dbReference type="InParanoid" id="A0A061F012"/>
<name>A0A061F012_THECC</name>
<dbReference type="Proteomes" id="UP000026915">
    <property type="component" value="Chromosome 5"/>
</dbReference>
<protein>
    <submittedName>
        <fullName evidence="1">Uncharacterized protein</fullName>
    </submittedName>
</protein>
<dbReference type="EMBL" id="CM001883">
    <property type="protein sequence ID" value="EOY10027.1"/>
    <property type="molecule type" value="Genomic_DNA"/>
</dbReference>
<organism evidence="1 2">
    <name type="scientific">Theobroma cacao</name>
    <name type="common">Cacao</name>
    <name type="synonym">Cocoa</name>
    <dbReference type="NCBI Taxonomy" id="3641"/>
    <lineage>
        <taxon>Eukaryota</taxon>
        <taxon>Viridiplantae</taxon>
        <taxon>Streptophyta</taxon>
        <taxon>Embryophyta</taxon>
        <taxon>Tracheophyta</taxon>
        <taxon>Spermatophyta</taxon>
        <taxon>Magnoliopsida</taxon>
        <taxon>eudicotyledons</taxon>
        <taxon>Gunneridae</taxon>
        <taxon>Pentapetalae</taxon>
        <taxon>rosids</taxon>
        <taxon>malvids</taxon>
        <taxon>Malvales</taxon>
        <taxon>Malvaceae</taxon>
        <taxon>Byttnerioideae</taxon>
        <taxon>Theobroma</taxon>
    </lineage>
</organism>
<dbReference type="AlphaFoldDB" id="A0A061F012"/>
<evidence type="ECO:0000313" key="1">
    <source>
        <dbReference type="EMBL" id="EOY10027.1"/>
    </source>
</evidence>
<dbReference type="Gramene" id="EOY10027">
    <property type="protein sequence ID" value="EOY10027"/>
    <property type="gene ID" value="TCM_025399"/>
</dbReference>
<gene>
    <name evidence="1" type="ORF">TCM_025399</name>
</gene>
<accession>A0A061F012</accession>